<sequence length="107" mass="12257">MTLAGTFQDRSDVTAVQITHVYEYDFAGRSQSTRSTYRLSPTDNSFTRQLVLGVGENEITAEYTDEFGNLREHEITIRLIDLSAPQLSSIDRFHPKLDMRRFKLVGL</sequence>
<protein>
    <submittedName>
        <fullName evidence="1">Uncharacterized protein</fullName>
    </submittedName>
</protein>
<dbReference type="Proteomes" id="UP000030710">
    <property type="component" value="Unassembled WGS sequence"/>
</dbReference>
<dbReference type="AlphaFoldDB" id="U1PVK9"/>
<evidence type="ECO:0000313" key="1">
    <source>
        <dbReference type="EMBL" id="ERG96441.1"/>
    </source>
</evidence>
<proteinExistence type="predicted"/>
<dbReference type="HOGENOM" id="CLU_2204076_0_0_2"/>
<reference evidence="1 2" key="1">
    <citation type="journal article" date="2013" name="PLoS ONE">
        <title>Assembly-driven community genomics of a hypersaline microbial ecosystem.</title>
        <authorList>
            <person name="Podell S."/>
            <person name="Ugalde J.A."/>
            <person name="Narasingarao P."/>
            <person name="Banfield J.F."/>
            <person name="Heidelberg K.B."/>
            <person name="Allen E.E."/>
        </authorList>
    </citation>
    <scope>NUCLEOTIDE SEQUENCE [LARGE SCALE GENOMIC DNA]</scope>
    <source>
        <strain evidence="2">J07HQW2</strain>
    </source>
</reference>
<dbReference type="eggNOG" id="arCOG04500">
    <property type="taxonomic scope" value="Archaea"/>
</dbReference>
<accession>U1PVK9</accession>
<evidence type="ECO:0000313" key="2">
    <source>
        <dbReference type="Proteomes" id="UP000030710"/>
    </source>
</evidence>
<name>U1PVK9_9EURY</name>
<organism evidence="1 2">
    <name type="scientific">Haloquadratum walsbyi J07HQW2</name>
    <dbReference type="NCBI Taxonomy" id="1238425"/>
    <lineage>
        <taxon>Archaea</taxon>
        <taxon>Methanobacteriati</taxon>
        <taxon>Methanobacteriota</taxon>
        <taxon>Stenosarchaea group</taxon>
        <taxon>Halobacteria</taxon>
        <taxon>Halobacteriales</taxon>
        <taxon>Haloferacaceae</taxon>
        <taxon>Haloquadratum</taxon>
    </lineage>
</organism>
<gene>
    <name evidence="1" type="ORF">J07HQW2_02920</name>
</gene>
<dbReference type="RefSeq" id="WP_021055906.1">
    <property type="nucleotide sequence ID" value="NZ_KE356561.1"/>
</dbReference>
<dbReference type="STRING" id="1238425.J07HQW2_02920"/>
<dbReference type="EMBL" id="KE356561">
    <property type="protein sequence ID" value="ERG96441.1"/>
    <property type="molecule type" value="Genomic_DNA"/>
</dbReference>